<reference evidence="1" key="1">
    <citation type="submission" date="2019-10" db="EMBL/GenBank/DDBJ databases">
        <authorList>
            <consortium name="DOE Joint Genome Institute"/>
            <person name="Kuo A."/>
            <person name="Miyauchi S."/>
            <person name="Kiss E."/>
            <person name="Drula E."/>
            <person name="Kohler A."/>
            <person name="Sanchez-Garcia M."/>
            <person name="Andreopoulos B."/>
            <person name="Barry K.W."/>
            <person name="Bonito G."/>
            <person name="Buee M."/>
            <person name="Carver A."/>
            <person name="Chen C."/>
            <person name="Cichocki N."/>
            <person name="Clum A."/>
            <person name="Culley D."/>
            <person name="Crous P.W."/>
            <person name="Fauchery L."/>
            <person name="Girlanda M."/>
            <person name="Hayes R."/>
            <person name="Keri Z."/>
            <person name="Labutti K."/>
            <person name="Lipzen A."/>
            <person name="Lombard V."/>
            <person name="Magnuson J."/>
            <person name="Maillard F."/>
            <person name="Morin E."/>
            <person name="Murat C."/>
            <person name="Nolan M."/>
            <person name="Ohm R."/>
            <person name="Pangilinan J."/>
            <person name="Pereira M."/>
            <person name="Perotto S."/>
            <person name="Peter M."/>
            <person name="Riley R."/>
            <person name="Sitrit Y."/>
            <person name="Stielow B."/>
            <person name="Szollosi G."/>
            <person name="Zifcakova L."/>
            <person name="Stursova M."/>
            <person name="Spatafora J.W."/>
            <person name="Tedersoo L."/>
            <person name="Vaario L.-M."/>
            <person name="Yamada A."/>
            <person name="Yan M."/>
            <person name="Wang P."/>
            <person name="Xu J."/>
            <person name="Bruns T."/>
            <person name="Baldrian P."/>
            <person name="Vilgalys R."/>
            <person name="Henrissat B."/>
            <person name="Grigoriev I.V."/>
            <person name="Hibbett D."/>
            <person name="Nagy L.G."/>
            <person name="Martin F.M."/>
        </authorList>
    </citation>
    <scope>NUCLEOTIDE SEQUENCE</scope>
    <source>
        <strain evidence="1">P2</strain>
    </source>
</reference>
<comment type="caution">
    <text evidence="1">The sequence shown here is derived from an EMBL/GenBank/DDBJ whole genome shotgun (WGS) entry which is preliminary data.</text>
</comment>
<dbReference type="EMBL" id="MU118019">
    <property type="protein sequence ID" value="KAF9648100.1"/>
    <property type="molecule type" value="Genomic_DNA"/>
</dbReference>
<protein>
    <submittedName>
        <fullName evidence="1">Uncharacterized protein</fullName>
    </submittedName>
</protein>
<gene>
    <name evidence="1" type="ORF">BDM02DRAFT_2349856</name>
</gene>
<accession>A0ACB6ZEC2</accession>
<evidence type="ECO:0000313" key="1">
    <source>
        <dbReference type="EMBL" id="KAF9648100.1"/>
    </source>
</evidence>
<keyword evidence="2" id="KW-1185">Reference proteome</keyword>
<reference evidence="1" key="2">
    <citation type="journal article" date="2020" name="Nat. Commun.">
        <title>Large-scale genome sequencing of mycorrhizal fungi provides insights into the early evolution of symbiotic traits.</title>
        <authorList>
            <person name="Miyauchi S."/>
            <person name="Kiss E."/>
            <person name="Kuo A."/>
            <person name="Drula E."/>
            <person name="Kohler A."/>
            <person name="Sanchez-Garcia M."/>
            <person name="Morin E."/>
            <person name="Andreopoulos B."/>
            <person name="Barry K.W."/>
            <person name="Bonito G."/>
            <person name="Buee M."/>
            <person name="Carver A."/>
            <person name="Chen C."/>
            <person name="Cichocki N."/>
            <person name="Clum A."/>
            <person name="Culley D."/>
            <person name="Crous P.W."/>
            <person name="Fauchery L."/>
            <person name="Girlanda M."/>
            <person name="Hayes R.D."/>
            <person name="Keri Z."/>
            <person name="LaButti K."/>
            <person name="Lipzen A."/>
            <person name="Lombard V."/>
            <person name="Magnuson J."/>
            <person name="Maillard F."/>
            <person name="Murat C."/>
            <person name="Nolan M."/>
            <person name="Ohm R.A."/>
            <person name="Pangilinan J."/>
            <person name="Pereira M.F."/>
            <person name="Perotto S."/>
            <person name="Peter M."/>
            <person name="Pfister S."/>
            <person name="Riley R."/>
            <person name="Sitrit Y."/>
            <person name="Stielow J.B."/>
            <person name="Szollosi G."/>
            <person name="Zifcakova L."/>
            <person name="Stursova M."/>
            <person name="Spatafora J.W."/>
            <person name="Tedersoo L."/>
            <person name="Vaario L.M."/>
            <person name="Yamada A."/>
            <person name="Yan M."/>
            <person name="Wang P."/>
            <person name="Xu J."/>
            <person name="Bruns T."/>
            <person name="Baldrian P."/>
            <person name="Vilgalys R."/>
            <person name="Dunand C."/>
            <person name="Henrissat B."/>
            <person name="Grigoriev I.V."/>
            <person name="Hibbett D."/>
            <person name="Nagy L.G."/>
            <person name="Martin F.M."/>
        </authorList>
    </citation>
    <scope>NUCLEOTIDE SEQUENCE</scope>
    <source>
        <strain evidence="1">P2</strain>
    </source>
</reference>
<name>A0ACB6ZEC2_THEGA</name>
<organism evidence="1 2">
    <name type="scientific">Thelephora ganbajun</name>
    <name type="common">Ganba fungus</name>
    <dbReference type="NCBI Taxonomy" id="370292"/>
    <lineage>
        <taxon>Eukaryota</taxon>
        <taxon>Fungi</taxon>
        <taxon>Dikarya</taxon>
        <taxon>Basidiomycota</taxon>
        <taxon>Agaricomycotina</taxon>
        <taxon>Agaricomycetes</taxon>
        <taxon>Thelephorales</taxon>
        <taxon>Thelephoraceae</taxon>
        <taxon>Thelephora</taxon>
    </lineage>
</organism>
<dbReference type="Proteomes" id="UP000886501">
    <property type="component" value="Unassembled WGS sequence"/>
</dbReference>
<sequence length="208" mass="23461">MNQPGAAKCCWHFKCKQIFIRSEYKEAEEFALSVCGDAAKYDGLVIAGQPGIGLTLFCLAFTGSQDLSPGKSVIPLRILLRRLALKLPIALQIRPNHALVFYRGGVKEFSRLENRSVYHPLSSEHGPPGRIWVLVDSNRELHEPAPAFQGGFFFVVEASFPHPSHHRWIRDIRNICFYMKSWSFVEVLQAQVDLPPGIHNAYSFTATH</sequence>
<proteinExistence type="predicted"/>
<evidence type="ECO:0000313" key="2">
    <source>
        <dbReference type="Proteomes" id="UP000886501"/>
    </source>
</evidence>